<feature type="region of interest" description="Disordered" evidence="1">
    <location>
        <begin position="178"/>
        <end position="207"/>
    </location>
</feature>
<accession>A0A061QNB8</accession>
<gene>
    <name evidence="2" type="ORF">TSPGSL018_30257</name>
</gene>
<evidence type="ECO:0000313" key="2">
    <source>
        <dbReference type="EMBL" id="JAC59929.1"/>
    </source>
</evidence>
<feature type="region of interest" description="Disordered" evidence="1">
    <location>
        <begin position="16"/>
        <end position="51"/>
    </location>
</feature>
<dbReference type="AlphaFoldDB" id="A0A061QNB8"/>
<reference evidence="2" key="1">
    <citation type="submission" date="2014-05" db="EMBL/GenBank/DDBJ databases">
        <title>The transcriptome of the halophilic microalga Tetraselmis sp. GSL018 isolated from the Great Salt Lake, Utah.</title>
        <authorList>
            <person name="Jinkerson R.E."/>
            <person name="D'Adamo S."/>
            <person name="Posewitz M.C."/>
        </authorList>
    </citation>
    <scope>NUCLEOTIDE SEQUENCE</scope>
    <source>
        <strain evidence="2">GSL018</strain>
    </source>
</reference>
<sequence>LQDVPKRAVAHVLHHEQAGALGVHHGPEEADDVGMPHVHQHLGPRDNGPAPQPRLVPEQVHRARQEAGQGALPAGWLLRNRSLFGLGRAHEGEHLRFRLAFPRVAGGARGLLELGERLLGPRQPPEVCQLVEGGVPPAEVVLDLLDGHHRPVVPPDDGLPEARLERHLALVDLEILAGDPPASPEYGVPEVGEEHHREDEGGRQAGA</sequence>
<proteinExistence type="predicted"/>
<protein>
    <submittedName>
        <fullName evidence="2">Uncharacterized protein</fullName>
    </submittedName>
</protein>
<feature type="non-terminal residue" evidence="2">
    <location>
        <position position="1"/>
    </location>
</feature>
<organism evidence="2">
    <name type="scientific">Tetraselmis sp. GSL018</name>
    <dbReference type="NCBI Taxonomy" id="582737"/>
    <lineage>
        <taxon>Eukaryota</taxon>
        <taxon>Viridiplantae</taxon>
        <taxon>Chlorophyta</taxon>
        <taxon>core chlorophytes</taxon>
        <taxon>Chlorodendrophyceae</taxon>
        <taxon>Chlorodendrales</taxon>
        <taxon>Chlorodendraceae</taxon>
        <taxon>Tetraselmis</taxon>
    </lineage>
</organism>
<dbReference type="EMBL" id="GBEZ01027375">
    <property type="protein sequence ID" value="JAC59929.1"/>
    <property type="molecule type" value="Transcribed_RNA"/>
</dbReference>
<evidence type="ECO:0000256" key="1">
    <source>
        <dbReference type="SAM" id="MobiDB-lite"/>
    </source>
</evidence>
<name>A0A061QNB8_9CHLO</name>
<feature type="compositionally biased region" description="Basic and acidic residues" evidence="1">
    <location>
        <begin position="192"/>
        <end position="207"/>
    </location>
</feature>